<dbReference type="AlphaFoldDB" id="A0A834FND2"/>
<feature type="compositionally biased region" description="Polar residues" evidence="1">
    <location>
        <begin position="156"/>
        <end position="172"/>
    </location>
</feature>
<evidence type="ECO:0000256" key="1">
    <source>
        <dbReference type="SAM" id="MobiDB-lite"/>
    </source>
</evidence>
<gene>
    <name evidence="2" type="ORF">FQA47_001808</name>
</gene>
<sequence length="352" mass="40487">MREAGPPALPHNHIKWSQLCGVWGSPELTSNESDQPDKAQISPLLKLVTGVLKHSRNTNVYNQPSTIQHHPEPQNQQTDRAIKWIADVFKPRDNSFEHSRNFLRNTEASPTVYSQPSMYQHPQDPYQLQTEHPVEWLRPEDDYAVESKAPQSNTRFGSIIKSLTGTGDTTATAEPPTLQDQDDFGSAYWPEYSDVYSYPHQELPSYGLHYPNVHLDMPLPFAPSMPYEPLSLQRLIGLINPLKQGLLQTGVGLFNSAGPLHFNANPAYPFRQQYPCPHARVSMYHPAHFPQQAPSFWPPLQHGQRQYYHPHHGPPYHFPRQLQPLHHYAPHPPHYGPQYHLPQEPNRRMFMR</sequence>
<protein>
    <submittedName>
        <fullName evidence="2">Uncharacterized protein</fullName>
    </submittedName>
</protein>
<feature type="region of interest" description="Disordered" evidence="1">
    <location>
        <begin position="319"/>
        <end position="344"/>
    </location>
</feature>
<proteinExistence type="predicted"/>
<accession>A0A834FND2</accession>
<evidence type="ECO:0000313" key="3">
    <source>
        <dbReference type="Proteomes" id="UP000646548"/>
    </source>
</evidence>
<comment type="caution">
    <text evidence="2">The sequence shown here is derived from an EMBL/GenBank/DDBJ whole genome shotgun (WGS) entry which is preliminary data.</text>
</comment>
<evidence type="ECO:0000313" key="2">
    <source>
        <dbReference type="EMBL" id="KAF6737042.1"/>
    </source>
</evidence>
<reference evidence="2" key="1">
    <citation type="journal article" name="BMC Genomics">
        <title>Long-read sequencing and de novo genome assembly of marine medaka (Oryzias melastigma).</title>
        <authorList>
            <person name="Liang P."/>
            <person name="Saqib H.S.A."/>
            <person name="Ni X."/>
            <person name="Shen Y."/>
        </authorList>
    </citation>
    <scope>NUCLEOTIDE SEQUENCE</scope>
    <source>
        <strain evidence="2">Bigg-433</strain>
    </source>
</reference>
<dbReference type="Proteomes" id="UP000646548">
    <property type="component" value="Unassembled WGS sequence"/>
</dbReference>
<organism evidence="2 3">
    <name type="scientific">Oryzias melastigma</name>
    <name type="common">Marine medaka</name>
    <dbReference type="NCBI Taxonomy" id="30732"/>
    <lineage>
        <taxon>Eukaryota</taxon>
        <taxon>Metazoa</taxon>
        <taxon>Chordata</taxon>
        <taxon>Craniata</taxon>
        <taxon>Vertebrata</taxon>
        <taxon>Euteleostomi</taxon>
        <taxon>Actinopterygii</taxon>
        <taxon>Neopterygii</taxon>
        <taxon>Teleostei</taxon>
        <taxon>Neoteleostei</taxon>
        <taxon>Acanthomorphata</taxon>
        <taxon>Ovalentaria</taxon>
        <taxon>Atherinomorphae</taxon>
        <taxon>Beloniformes</taxon>
        <taxon>Adrianichthyidae</taxon>
        <taxon>Oryziinae</taxon>
        <taxon>Oryzias</taxon>
    </lineage>
</organism>
<feature type="region of interest" description="Disordered" evidence="1">
    <location>
        <begin position="156"/>
        <end position="184"/>
    </location>
</feature>
<name>A0A834FND2_ORYME</name>
<dbReference type="EMBL" id="WKFB01000074">
    <property type="protein sequence ID" value="KAF6737042.1"/>
    <property type="molecule type" value="Genomic_DNA"/>
</dbReference>